<dbReference type="EMBL" id="DXBG01000116">
    <property type="protein sequence ID" value="HIZ65189.1"/>
    <property type="molecule type" value="Genomic_DNA"/>
</dbReference>
<evidence type="ECO:0000313" key="1">
    <source>
        <dbReference type="EMBL" id="HIZ65189.1"/>
    </source>
</evidence>
<dbReference type="AlphaFoldDB" id="A0A9D2FQ12"/>
<evidence type="ECO:0000313" key="2">
    <source>
        <dbReference type="Proteomes" id="UP000824056"/>
    </source>
</evidence>
<sequence length="85" mass="10118">VYVEIERRIQKRGYTDQELEHIIGRLSNGRVWDEERFVYDPVKSVVWDMANGNKQLMNPAILWWDFISAITDLQILLENNRIKAV</sequence>
<organism evidence="1 2">
    <name type="scientific">Candidatus Blautia pullicola</name>
    <dbReference type="NCBI Taxonomy" id="2838498"/>
    <lineage>
        <taxon>Bacteria</taxon>
        <taxon>Bacillati</taxon>
        <taxon>Bacillota</taxon>
        <taxon>Clostridia</taxon>
        <taxon>Lachnospirales</taxon>
        <taxon>Lachnospiraceae</taxon>
        <taxon>Blautia</taxon>
    </lineage>
</organism>
<feature type="non-terminal residue" evidence="1">
    <location>
        <position position="1"/>
    </location>
</feature>
<protein>
    <submittedName>
        <fullName evidence="1">Uncharacterized protein</fullName>
    </submittedName>
</protein>
<gene>
    <name evidence="1" type="ORF">H9809_04700</name>
</gene>
<reference evidence="1" key="2">
    <citation type="submission" date="2021-04" db="EMBL/GenBank/DDBJ databases">
        <authorList>
            <person name="Gilroy R."/>
        </authorList>
    </citation>
    <scope>NUCLEOTIDE SEQUENCE</scope>
    <source>
        <strain evidence="1">1068</strain>
    </source>
</reference>
<dbReference type="Proteomes" id="UP000824056">
    <property type="component" value="Unassembled WGS sequence"/>
</dbReference>
<proteinExistence type="predicted"/>
<accession>A0A9D2FQ12</accession>
<reference evidence="1" key="1">
    <citation type="journal article" date="2021" name="PeerJ">
        <title>Extensive microbial diversity within the chicken gut microbiome revealed by metagenomics and culture.</title>
        <authorList>
            <person name="Gilroy R."/>
            <person name="Ravi A."/>
            <person name="Getino M."/>
            <person name="Pursley I."/>
            <person name="Horton D.L."/>
            <person name="Alikhan N.F."/>
            <person name="Baker D."/>
            <person name="Gharbi K."/>
            <person name="Hall N."/>
            <person name="Watson M."/>
            <person name="Adriaenssens E.M."/>
            <person name="Foster-Nyarko E."/>
            <person name="Jarju S."/>
            <person name="Secka A."/>
            <person name="Antonio M."/>
            <person name="Oren A."/>
            <person name="Chaudhuri R.R."/>
            <person name="La Ragione R."/>
            <person name="Hildebrand F."/>
            <person name="Pallen M.J."/>
        </authorList>
    </citation>
    <scope>NUCLEOTIDE SEQUENCE</scope>
    <source>
        <strain evidence="1">1068</strain>
    </source>
</reference>
<name>A0A9D2FQ12_9FIRM</name>
<comment type="caution">
    <text evidence="1">The sequence shown here is derived from an EMBL/GenBank/DDBJ whole genome shotgun (WGS) entry which is preliminary data.</text>
</comment>